<evidence type="ECO:0000256" key="1">
    <source>
        <dbReference type="SAM" id="Phobius"/>
    </source>
</evidence>
<dbReference type="Proteomes" id="UP000191661">
    <property type="component" value="Unassembled WGS sequence"/>
</dbReference>
<dbReference type="EMBL" id="JXMW01000031">
    <property type="protein sequence ID" value="OQD57997.1"/>
    <property type="molecule type" value="Genomic_DNA"/>
</dbReference>
<dbReference type="AlphaFoldDB" id="A0A1V6N065"/>
<gene>
    <name evidence="2" type="ORF">MBBAR_31c00340</name>
</gene>
<evidence type="ECO:0000313" key="2">
    <source>
        <dbReference type="EMBL" id="OQD57997.1"/>
    </source>
</evidence>
<name>A0A1V6N065_METAZ</name>
<keyword evidence="1" id="KW-0812">Transmembrane</keyword>
<feature type="transmembrane region" description="Helical" evidence="1">
    <location>
        <begin position="34"/>
        <end position="52"/>
    </location>
</feature>
<dbReference type="RefSeq" id="WP_158082583.1">
    <property type="nucleotide sequence ID" value="NZ_BBET01000219.1"/>
</dbReference>
<comment type="caution">
    <text evidence="2">The sequence shown here is derived from an EMBL/GenBank/DDBJ whole genome shotgun (WGS) entry which is preliminary data.</text>
</comment>
<protein>
    <submittedName>
        <fullName evidence="2">Uncharacterized protein</fullName>
    </submittedName>
</protein>
<sequence length="57" mass="6401">MDNKEIMTIVGMFIILIILIVIINNLFSNGITRFSITILVAIVIGLIIRKTINKSNK</sequence>
<organism evidence="2 3">
    <name type="scientific">Methanobrevibacter arboriphilus JCM 13429 = DSM 1125</name>
    <dbReference type="NCBI Taxonomy" id="1300164"/>
    <lineage>
        <taxon>Archaea</taxon>
        <taxon>Methanobacteriati</taxon>
        <taxon>Methanobacteriota</taxon>
        <taxon>Methanomada group</taxon>
        <taxon>Methanobacteria</taxon>
        <taxon>Methanobacteriales</taxon>
        <taxon>Methanobacteriaceae</taxon>
        <taxon>Methanobrevibacter</taxon>
    </lineage>
</organism>
<proteinExistence type="predicted"/>
<accession>A0A1V6N065</accession>
<keyword evidence="1" id="KW-1133">Transmembrane helix</keyword>
<evidence type="ECO:0000313" key="3">
    <source>
        <dbReference type="Proteomes" id="UP000191661"/>
    </source>
</evidence>
<feature type="transmembrane region" description="Helical" evidence="1">
    <location>
        <begin position="6"/>
        <end position="27"/>
    </location>
</feature>
<keyword evidence="3" id="KW-1185">Reference proteome</keyword>
<reference evidence="2 3" key="1">
    <citation type="submission" date="2014-12" db="EMBL/GenBank/DDBJ databases">
        <title>Genome sequence of Methanobrevibacter arboriphilicus DH1, DSM1125.</title>
        <authorList>
            <person name="Poehlein A."/>
            <person name="Thauer R.K."/>
            <person name="Seedorf H."/>
            <person name="Daniel R."/>
        </authorList>
    </citation>
    <scope>NUCLEOTIDE SEQUENCE [LARGE SCALE GENOMIC DNA]</scope>
    <source>
        <strain evidence="2 3">DH1</strain>
    </source>
</reference>
<keyword evidence="1" id="KW-0472">Membrane</keyword>